<dbReference type="PROSITE" id="PS51085">
    <property type="entry name" value="2FE2S_FER_2"/>
    <property type="match status" value="1"/>
</dbReference>
<dbReference type="Gene3D" id="1.10.150.120">
    <property type="entry name" value="[2Fe-2S]-binding domain"/>
    <property type="match status" value="1"/>
</dbReference>
<dbReference type="Pfam" id="PF01799">
    <property type="entry name" value="Fer2_2"/>
    <property type="match status" value="1"/>
</dbReference>
<dbReference type="InterPro" id="IPR051452">
    <property type="entry name" value="Diverse_Oxidoreductases"/>
</dbReference>
<dbReference type="PANTHER" id="PTHR44379">
    <property type="entry name" value="OXIDOREDUCTASE WITH IRON-SULFUR SUBUNIT"/>
    <property type="match status" value="1"/>
</dbReference>
<evidence type="ECO:0000313" key="8">
    <source>
        <dbReference type="Proteomes" id="UP000178735"/>
    </source>
</evidence>
<evidence type="ECO:0000256" key="1">
    <source>
        <dbReference type="ARBA" id="ARBA00022714"/>
    </source>
</evidence>
<evidence type="ECO:0000313" key="7">
    <source>
        <dbReference type="EMBL" id="OGM02573.1"/>
    </source>
</evidence>
<keyword evidence="1" id="KW-0001">2Fe-2S</keyword>
<evidence type="ECO:0000256" key="4">
    <source>
        <dbReference type="ARBA" id="ARBA00023004"/>
    </source>
</evidence>
<dbReference type="InterPro" id="IPR001041">
    <property type="entry name" value="2Fe-2S_ferredoxin-type"/>
</dbReference>
<dbReference type="InterPro" id="IPR012675">
    <property type="entry name" value="Beta-grasp_dom_sf"/>
</dbReference>
<dbReference type="GO" id="GO:0046872">
    <property type="term" value="F:metal ion binding"/>
    <property type="evidence" value="ECO:0007669"/>
    <property type="project" value="UniProtKB-KW"/>
</dbReference>
<dbReference type="SUPFAM" id="SSF47741">
    <property type="entry name" value="CO dehydrogenase ISP C-domain like"/>
    <property type="match status" value="1"/>
</dbReference>
<dbReference type="EMBL" id="MGFH01000206">
    <property type="protein sequence ID" value="OGM02573.1"/>
    <property type="molecule type" value="Genomic_DNA"/>
</dbReference>
<protein>
    <recommendedName>
        <fullName evidence="6">2Fe-2S ferredoxin-type domain-containing protein</fullName>
    </recommendedName>
</protein>
<keyword evidence="3" id="KW-0560">Oxidoreductase</keyword>
<dbReference type="SUPFAM" id="SSF54292">
    <property type="entry name" value="2Fe-2S ferredoxin-like"/>
    <property type="match status" value="1"/>
</dbReference>
<dbReference type="STRING" id="1817813.A2008_09515"/>
<dbReference type="Proteomes" id="UP000178735">
    <property type="component" value="Unassembled WGS sequence"/>
</dbReference>
<comment type="caution">
    <text evidence="7">The sequence shown here is derived from an EMBL/GenBank/DDBJ whole genome shotgun (WGS) entry which is preliminary data.</text>
</comment>
<dbReference type="InterPro" id="IPR036884">
    <property type="entry name" value="2Fe-2S-bd_dom_sf"/>
</dbReference>
<sequence>MPNKNFNSENLELKDTLEINFTLNSVKRSVKVPCTYTLLDILRYELKFTGTKEGCGMGECGACTVIMDGGVTPACLVLATTLEGRDIWTIEGISAKDDAKPIIDAFVARTATQCGFCTPGMVVASYHLLSKYVSPTDDQILEALSGNLCRCTGYVKIIEAVKAAARDLNTVKKEGRDA</sequence>
<keyword evidence="2" id="KW-0479">Metal-binding</keyword>
<organism evidence="7 8">
    <name type="scientific">Candidatus Wallbacteria bacterium GWC2_49_35</name>
    <dbReference type="NCBI Taxonomy" id="1817813"/>
    <lineage>
        <taxon>Bacteria</taxon>
        <taxon>Candidatus Walliibacteriota</taxon>
    </lineage>
</organism>
<name>A0A1F7WIE2_9BACT</name>
<accession>A0A1F7WIE2</accession>
<dbReference type="AlphaFoldDB" id="A0A1F7WIE2"/>
<dbReference type="InterPro" id="IPR006058">
    <property type="entry name" value="2Fe2S_fd_BS"/>
</dbReference>
<dbReference type="CDD" id="cd00207">
    <property type="entry name" value="fer2"/>
    <property type="match status" value="1"/>
</dbReference>
<dbReference type="PANTHER" id="PTHR44379:SF5">
    <property type="entry name" value="OXIDOREDUCTASE WITH IRON-SULFUR SUBUNIT"/>
    <property type="match status" value="1"/>
</dbReference>
<gene>
    <name evidence="7" type="ORF">A2008_09515</name>
</gene>
<evidence type="ECO:0000256" key="5">
    <source>
        <dbReference type="ARBA" id="ARBA00023014"/>
    </source>
</evidence>
<dbReference type="PROSITE" id="PS00197">
    <property type="entry name" value="2FE2S_FER_1"/>
    <property type="match status" value="1"/>
</dbReference>
<dbReference type="Pfam" id="PF00111">
    <property type="entry name" value="Fer2"/>
    <property type="match status" value="1"/>
</dbReference>
<evidence type="ECO:0000256" key="3">
    <source>
        <dbReference type="ARBA" id="ARBA00023002"/>
    </source>
</evidence>
<keyword evidence="5" id="KW-0411">Iron-sulfur</keyword>
<dbReference type="InterPro" id="IPR036010">
    <property type="entry name" value="2Fe-2S_ferredoxin-like_sf"/>
</dbReference>
<evidence type="ECO:0000259" key="6">
    <source>
        <dbReference type="PROSITE" id="PS51085"/>
    </source>
</evidence>
<evidence type="ECO:0000256" key="2">
    <source>
        <dbReference type="ARBA" id="ARBA00022723"/>
    </source>
</evidence>
<dbReference type="Gene3D" id="3.10.20.30">
    <property type="match status" value="1"/>
</dbReference>
<reference evidence="7 8" key="1">
    <citation type="journal article" date="2016" name="Nat. Commun.">
        <title>Thousands of microbial genomes shed light on interconnected biogeochemical processes in an aquifer system.</title>
        <authorList>
            <person name="Anantharaman K."/>
            <person name="Brown C.T."/>
            <person name="Hug L.A."/>
            <person name="Sharon I."/>
            <person name="Castelle C.J."/>
            <person name="Probst A.J."/>
            <person name="Thomas B.C."/>
            <person name="Singh A."/>
            <person name="Wilkins M.J."/>
            <person name="Karaoz U."/>
            <person name="Brodie E.L."/>
            <person name="Williams K.H."/>
            <person name="Hubbard S.S."/>
            <person name="Banfield J.F."/>
        </authorList>
    </citation>
    <scope>NUCLEOTIDE SEQUENCE [LARGE SCALE GENOMIC DNA]</scope>
</reference>
<dbReference type="InterPro" id="IPR002888">
    <property type="entry name" value="2Fe-2S-bd"/>
</dbReference>
<keyword evidence="4" id="KW-0408">Iron</keyword>
<feature type="domain" description="2Fe-2S ferredoxin-type" evidence="6">
    <location>
        <begin position="17"/>
        <end position="93"/>
    </location>
</feature>
<proteinExistence type="predicted"/>
<dbReference type="GO" id="GO:0016491">
    <property type="term" value="F:oxidoreductase activity"/>
    <property type="evidence" value="ECO:0007669"/>
    <property type="project" value="UniProtKB-KW"/>
</dbReference>
<dbReference type="GO" id="GO:0051537">
    <property type="term" value="F:2 iron, 2 sulfur cluster binding"/>
    <property type="evidence" value="ECO:0007669"/>
    <property type="project" value="UniProtKB-KW"/>
</dbReference>